<sequence>MLNICNDILQNFHRVSQVLKNEDINLETRANLYASLADQLGTSREEFERYEAITKEMLPDADYKAATTSKRIRKKVPNDGDTPEIYMNARD</sequence>
<dbReference type="Proteomes" id="UP000663842">
    <property type="component" value="Unassembled WGS sequence"/>
</dbReference>
<proteinExistence type="predicted"/>
<evidence type="ECO:0000256" key="1">
    <source>
        <dbReference type="SAM" id="MobiDB-lite"/>
    </source>
</evidence>
<comment type="caution">
    <text evidence="2">The sequence shown here is derived from an EMBL/GenBank/DDBJ whole genome shotgun (WGS) entry which is preliminary data.</text>
</comment>
<dbReference type="EMBL" id="CAJOBF010034005">
    <property type="protein sequence ID" value="CAF4428287.1"/>
    <property type="molecule type" value="Genomic_DNA"/>
</dbReference>
<feature type="non-terminal residue" evidence="2">
    <location>
        <position position="91"/>
    </location>
</feature>
<evidence type="ECO:0000313" key="3">
    <source>
        <dbReference type="Proteomes" id="UP000663842"/>
    </source>
</evidence>
<protein>
    <submittedName>
        <fullName evidence="2">Uncharacterized protein</fullName>
    </submittedName>
</protein>
<feature type="non-terminal residue" evidence="2">
    <location>
        <position position="1"/>
    </location>
</feature>
<evidence type="ECO:0000313" key="2">
    <source>
        <dbReference type="EMBL" id="CAF4428287.1"/>
    </source>
</evidence>
<accession>A0A820QUK1</accession>
<reference evidence="2" key="1">
    <citation type="submission" date="2021-02" db="EMBL/GenBank/DDBJ databases">
        <authorList>
            <person name="Nowell W R."/>
        </authorList>
    </citation>
    <scope>NUCLEOTIDE SEQUENCE</scope>
</reference>
<feature type="region of interest" description="Disordered" evidence="1">
    <location>
        <begin position="68"/>
        <end position="91"/>
    </location>
</feature>
<gene>
    <name evidence="2" type="ORF">UXM345_LOCUS38923</name>
</gene>
<organism evidence="2 3">
    <name type="scientific">Rotaria magnacalcarata</name>
    <dbReference type="NCBI Taxonomy" id="392030"/>
    <lineage>
        <taxon>Eukaryota</taxon>
        <taxon>Metazoa</taxon>
        <taxon>Spiralia</taxon>
        <taxon>Gnathifera</taxon>
        <taxon>Rotifera</taxon>
        <taxon>Eurotatoria</taxon>
        <taxon>Bdelloidea</taxon>
        <taxon>Philodinida</taxon>
        <taxon>Philodinidae</taxon>
        <taxon>Rotaria</taxon>
    </lineage>
</organism>
<name>A0A820QUK1_9BILA</name>
<dbReference type="AlphaFoldDB" id="A0A820QUK1"/>